<keyword evidence="1" id="KW-0732">Signal</keyword>
<feature type="chain" id="PRO_5004181466" description="Pyrrolidone-carboxylate peptidase" evidence="1">
    <location>
        <begin position="26"/>
        <end position="399"/>
    </location>
</feature>
<dbReference type="InterPro" id="IPR036440">
    <property type="entry name" value="Peptidase_C15-like_sf"/>
</dbReference>
<evidence type="ECO:0000313" key="3">
    <source>
        <dbReference type="Proteomes" id="UP000001982"/>
    </source>
</evidence>
<dbReference type="STRING" id="318161.Sden_2971"/>
<dbReference type="Proteomes" id="UP000001982">
    <property type="component" value="Chromosome"/>
</dbReference>
<feature type="signal peptide" evidence="1">
    <location>
        <begin position="1"/>
        <end position="25"/>
    </location>
</feature>
<dbReference type="HOGENOM" id="CLU_048887_0_0_6"/>
<dbReference type="EMBL" id="CP000302">
    <property type="protein sequence ID" value="ABE56249.1"/>
    <property type="molecule type" value="Genomic_DNA"/>
</dbReference>
<reference evidence="2 3" key="1">
    <citation type="submission" date="2006-03" db="EMBL/GenBank/DDBJ databases">
        <title>Complete sequence of Shewanella denitrificans OS217.</title>
        <authorList>
            <consortium name="US DOE Joint Genome Institute"/>
            <person name="Copeland A."/>
            <person name="Lucas S."/>
            <person name="Lapidus A."/>
            <person name="Barry K."/>
            <person name="Detter J.C."/>
            <person name="Glavina del Rio T."/>
            <person name="Hammon N."/>
            <person name="Israni S."/>
            <person name="Dalin E."/>
            <person name="Tice H."/>
            <person name="Pitluck S."/>
            <person name="Brettin T."/>
            <person name="Bruce D."/>
            <person name="Han C."/>
            <person name="Tapia R."/>
            <person name="Gilna P."/>
            <person name="Kiss H."/>
            <person name="Schmutz J."/>
            <person name="Larimer F."/>
            <person name="Land M."/>
            <person name="Hauser L."/>
            <person name="Kyrpides N."/>
            <person name="Lykidis A."/>
            <person name="Richardson P."/>
        </authorList>
    </citation>
    <scope>NUCLEOTIDE SEQUENCE [LARGE SCALE GENOMIC DNA]</scope>
    <source>
        <strain evidence="3">OS217 / ATCC BAA-1090 / DSM 15013</strain>
    </source>
</reference>
<evidence type="ECO:0008006" key="4">
    <source>
        <dbReference type="Google" id="ProtNLM"/>
    </source>
</evidence>
<proteinExistence type="predicted"/>
<name>Q12JX7_SHEDO</name>
<dbReference type="AlphaFoldDB" id="Q12JX7"/>
<gene>
    <name evidence="2" type="ordered locus">Sden_2971</name>
</gene>
<evidence type="ECO:0000256" key="1">
    <source>
        <dbReference type="SAM" id="SignalP"/>
    </source>
</evidence>
<organism evidence="2 3">
    <name type="scientific">Shewanella denitrificans (strain OS217 / ATCC BAA-1090 / DSM 15013)</name>
    <dbReference type="NCBI Taxonomy" id="318161"/>
    <lineage>
        <taxon>Bacteria</taxon>
        <taxon>Pseudomonadati</taxon>
        <taxon>Pseudomonadota</taxon>
        <taxon>Gammaproteobacteria</taxon>
        <taxon>Alteromonadales</taxon>
        <taxon>Shewanellaceae</taxon>
        <taxon>Shewanella</taxon>
    </lineage>
</organism>
<keyword evidence="3" id="KW-1185">Reference proteome</keyword>
<sequence length="399" mass="44230">MCQYLSFNSSLKIFALLLLCLPVSAHPIQTQLTPNYQQNVEGLRANKALQAMPDIVQRYQGIYQGFSQQYQQSQNELQLTALAASHGTRLWQQAVRDVQSGFVDDRPLYWGRLMMQNQLGQLRAGFSVASWQKAILQKTIEKTSRGLSDIQFDPANDINVLLTGFDPFFLDKDISQSNPSGVVALALDGYRFTVNGKKVQIETAMIPVRFNDFDMGLIESLLTPWYRSRQVQMVLTISMGREGFDLERFPGLNRSAEAPDNLNSVTHASPSYPKPPLFNGRQLMGPEFVEFSLPVSAMAAVKGPWKVTDNRRVTSLAKGSFEANSLAELASETSVEGSGGGYLSNEISYRSLLLKQQLGLTIPVGHIHTPRVSGHDAQNEAKILEQVRAMIEAAASTIN</sequence>
<accession>Q12JX7</accession>
<dbReference type="SUPFAM" id="SSF53182">
    <property type="entry name" value="Pyrrolidone carboxyl peptidase (pyroglutamate aminopeptidase)"/>
    <property type="match status" value="1"/>
</dbReference>
<dbReference type="eggNOG" id="COG2039">
    <property type="taxonomic scope" value="Bacteria"/>
</dbReference>
<evidence type="ECO:0000313" key="2">
    <source>
        <dbReference type="EMBL" id="ABE56249.1"/>
    </source>
</evidence>
<dbReference type="Gene3D" id="3.40.630.20">
    <property type="entry name" value="Peptidase C15, pyroglutamyl peptidase I-like"/>
    <property type="match status" value="1"/>
</dbReference>
<protein>
    <recommendedName>
        <fullName evidence="4">Pyrrolidone-carboxylate peptidase</fullName>
    </recommendedName>
</protein>
<dbReference type="KEGG" id="sdn:Sden_2971"/>
<dbReference type="OrthoDB" id="4555199at2"/>
<dbReference type="RefSeq" id="WP_011497397.1">
    <property type="nucleotide sequence ID" value="NC_007954.1"/>
</dbReference>